<feature type="chain" id="PRO_5026340644" evidence="1">
    <location>
        <begin position="22"/>
        <end position="481"/>
    </location>
</feature>
<dbReference type="KEGG" id="spib:G8759_06440"/>
<sequence>MPNLRFLLLWFLLLTTLVLKAQPNCECVHNFDAIVRKVQLNYAGFMDKTNGKKQIAYNRLCDSLRTVAARTTVEGTCFDLLTAYTLFFQDRHLQLGNYQTAKLPRNYEPLTLAKARQLTSNARRDEPVGIWRSENGKVEVAILHQPGRSPNGFDYQGIVLSSQDTTIRPGLELFRAKRHGQSYFVKAILSGRSNHQHPTKQHGNIFYAYWGMTLIREFPFTSTAAEQAELAANRVNNGFYIKPLANDVALISLRRGFSLSDKVMDSVLRYHEPMLSQTPNLIIDLRDNGGGNNTWEKLLPYVYSKPVTWPGGWLMRSSVDNIQMIERDSGYYTPAQWAKEKLFVEKLKQHMGELVNNGSADVTIKLDNIRPNPRRVVVLINDVCASSSEFIIQIAKQSPGVSVMGSPTSGMMDYGDLRHPLPLPCPDLRLVIPMAKSPWTDTAPIDPTGILPDISLAHLPESEWLDVAVKQLQSGKLPAKP</sequence>
<organism evidence="2 3">
    <name type="scientific">Spirosoma aureum</name>
    <dbReference type="NCBI Taxonomy" id="2692134"/>
    <lineage>
        <taxon>Bacteria</taxon>
        <taxon>Pseudomonadati</taxon>
        <taxon>Bacteroidota</taxon>
        <taxon>Cytophagia</taxon>
        <taxon>Cytophagales</taxon>
        <taxon>Cytophagaceae</taxon>
        <taxon>Spirosoma</taxon>
    </lineage>
</organism>
<evidence type="ECO:0000313" key="3">
    <source>
        <dbReference type="Proteomes" id="UP000501802"/>
    </source>
</evidence>
<proteinExistence type="predicted"/>
<evidence type="ECO:0000313" key="2">
    <source>
        <dbReference type="EMBL" id="QIP12290.1"/>
    </source>
</evidence>
<feature type="signal peptide" evidence="1">
    <location>
        <begin position="1"/>
        <end position="21"/>
    </location>
</feature>
<keyword evidence="3" id="KW-1185">Reference proteome</keyword>
<accession>A0A6G9AIL2</accession>
<dbReference type="InterPro" id="IPR029045">
    <property type="entry name" value="ClpP/crotonase-like_dom_sf"/>
</dbReference>
<dbReference type="RefSeq" id="WP_167206297.1">
    <property type="nucleotide sequence ID" value="NZ_CP050063.1"/>
</dbReference>
<protein>
    <submittedName>
        <fullName evidence="2">Uncharacterized protein</fullName>
    </submittedName>
</protein>
<dbReference type="EMBL" id="CP050063">
    <property type="protein sequence ID" value="QIP12290.1"/>
    <property type="molecule type" value="Genomic_DNA"/>
</dbReference>
<name>A0A6G9AIL2_9BACT</name>
<dbReference type="Proteomes" id="UP000501802">
    <property type="component" value="Chromosome"/>
</dbReference>
<dbReference type="SUPFAM" id="SSF52096">
    <property type="entry name" value="ClpP/crotonase"/>
    <property type="match status" value="1"/>
</dbReference>
<gene>
    <name evidence="2" type="ORF">G8759_06440</name>
</gene>
<dbReference type="Gene3D" id="3.90.226.10">
    <property type="entry name" value="2-enoyl-CoA Hydratase, Chain A, domain 1"/>
    <property type="match status" value="1"/>
</dbReference>
<dbReference type="AlphaFoldDB" id="A0A6G9AIL2"/>
<reference evidence="2 3" key="1">
    <citation type="submission" date="2020-03" db="EMBL/GenBank/DDBJ databases">
        <authorList>
            <person name="Kim M.K."/>
        </authorList>
    </citation>
    <scope>NUCLEOTIDE SEQUENCE [LARGE SCALE GENOMIC DNA]</scope>
    <source>
        <strain evidence="2 3">BT328</strain>
    </source>
</reference>
<evidence type="ECO:0000256" key="1">
    <source>
        <dbReference type="SAM" id="SignalP"/>
    </source>
</evidence>
<keyword evidence="1" id="KW-0732">Signal</keyword>